<dbReference type="PANTHER" id="PTHR12969:SF7">
    <property type="entry name" value="INTRAFLAGELLAR TRANSPORT PROTEIN 52 HOMOLOG"/>
    <property type="match status" value="1"/>
</dbReference>
<evidence type="ECO:0000259" key="2">
    <source>
        <dbReference type="Pfam" id="PF23355"/>
    </source>
</evidence>
<dbReference type="PROSITE" id="PS51257">
    <property type="entry name" value="PROKAR_LIPOPROTEIN"/>
    <property type="match status" value="1"/>
</dbReference>
<dbReference type="InterPro" id="IPR055458">
    <property type="entry name" value="IFT52_GIFT"/>
</dbReference>
<dbReference type="Pfam" id="PF23355">
    <property type="entry name" value="IFT52_GIFT"/>
    <property type="match status" value="1"/>
</dbReference>
<dbReference type="Gene3D" id="3.40.50.880">
    <property type="match status" value="1"/>
</dbReference>
<dbReference type="PANTHER" id="PTHR12969">
    <property type="entry name" value="NGD5/OSM-6/IFT52"/>
    <property type="match status" value="1"/>
</dbReference>
<keyword evidence="3" id="KW-0238">DNA-binding</keyword>
<feature type="region of interest" description="Disordered" evidence="1">
    <location>
        <begin position="370"/>
        <end position="393"/>
    </location>
</feature>
<dbReference type="EMBL" id="CP094348">
    <property type="protein sequence ID" value="UOB20984.1"/>
    <property type="molecule type" value="Genomic_DNA"/>
</dbReference>
<sequence>MKKWIILSALLLAGCSDKPSTLYDNKDADILFDASHGQTAGEADWVIDGGFSSFNDALLKKQYKTTSTKYNDEFTFEKLKHYKVVIIPEPNIPFKVEEQDALKRYVKEGGSVMFIADHYNADRNLNRFDSSEIFNGYRRGAFNDITKGMSDEEKQSERMKNVKSSDFLAETFGVRFRYNALNNVVIQTDSAHDAFNLLKGVKRVNMHAGSTIAITNPDIAKGIIYPGKLTSRDKWPHAVDDGVYSNGGTDEGAFVAISKYNKGKAVFIGDSSIIEDDTPKYVREDNGNSKNTYDGFNEADHKTLLNNLVDWLAKQEDYTSLREKTELDQKTPLLKMEIPEQSKELTKEPWGTPAYGYLWYDPSTFKEGSFGASSTSNKETASKVDKSSSNVRIEAPSSVRPRDYIKIDVYHNEALQDVSVELIDAKGAQVGLFNGRPPGRSDTYDMKRESNLYHCYFNGKIAREASRSIQLNLYRGGQLIETKKIKVEG</sequence>
<evidence type="ECO:0000256" key="1">
    <source>
        <dbReference type="SAM" id="MobiDB-lite"/>
    </source>
</evidence>
<gene>
    <name evidence="3" type="ORF">MRZ06_02570</name>
</gene>
<name>A0ABY3ZYF5_9STAP</name>
<reference evidence="3" key="1">
    <citation type="submission" date="2022-03" db="EMBL/GenBank/DDBJ databases">
        <authorList>
            <person name="Vrbovska V."/>
            <person name="Kovarovic V."/>
            <person name="Botka T."/>
            <person name="Pantucek R."/>
        </authorList>
    </citation>
    <scope>NUCLEOTIDE SEQUENCE</scope>
    <source>
        <strain evidence="3">CCM 2609</strain>
    </source>
</reference>
<reference evidence="3" key="2">
    <citation type="submission" date="2022-04" db="EMBL/GenBank/DDBJ databases">
        <title>Antimicrobial genetic elements in methicillin-resistant Macrococcus armenti.</title>
        <authorList>
            <person name="Keller J.E."/>
            <person name="Schwendener S."/>
            <person name="Pantucek R."/>
            <person name="Perreten V."/>
        </authorList>
    </citation>
    <scope>NUCLEOTIDE SEQUENCE</scope>
    <source>
        <strain evidence="3">CCM 2609</strain>
    </source>
</reference>
<dbReference type="InterPro" id="IPR029062">
    <property type="entry name" value="Class_I_gatase-like"/>
</dbReference>
<dbReference type="SUPFAM" id="SSF52317">
    <property type="entry name" value="Class I glutamine amidotransferase-like"/>
    <property type="match status" value="1"/>
</dbReference>
<dbReference type="Proteomes" id="UP000830343">
    <property type="component" value="Chromosome"/>
</dbReference>
<dbReference type="GO" id="GO:0003677">
    <property type="term" value="F:DNA binding"/>
    <property type="evidence" value="ECO:0007669"/>
    <property type="project" value="UniProtKB-KW"/>
</dbReference>
<evidence type="ECO:0000313" key="4">
    <source>
        <dbReference type="Proteomes" id="UP000830343"/>
    </source>
</evidence>
<protein>
    <submittedName>
        <fullName evidence="3">DNA-binding protein</fullName>
    </submittedName>
</protein>
<keyword evidence="4" id="KW-1185">Reference proteome</keyword>
<organism evidence="3 4">
    <name type="scientific">Macrococcus armenti</name>
    <dbReference type="NCBI Taxonomy" id="2875764"/>
    <lineage>
        <taxon>Bacteria</taxon>
        <taxon>Bacillati</taxon>
        <taxon>Bacillota</taxon>
        <taxon>Bacilli</taxon>
        <taxon>Bacillales</taxon>
        <taxon>Staphylococcaceae</taxon>
        <taxon>Macrococcus</taxon>
    </lineage>
</organism>
<accession>A0ABY3ZYF5</accession>
<proteinExistence type="predicted"/>
<dbReference type="RefSeq" id="WP_243366307.1">
    <property type="nucleotide sequence ID" value="NZ_CP094348.1"/>
</dbReference>
<dbReference type="InterPro" id="IPR039975">
    <property type="entry name" value="IFT52"/>
</dbReference>
<feature type="domain" description="IFT52 GIFT" evidence="2">
    <location>
        <begin position="58"/>
        <end position="116"/>
    </location>
</feature>
<evidence type="ECO:0000313" key="3">
    <source>
        <dbReference type="EMBL" id="UOB20984.1"/>
    </source>
</evidence>